<gene>
    <name evidence="2" type="ORF">N802_19035</name>
</gene>
<dbReference type="Proteomes" id="UP000030002">
    <property type="component" value="Unassembled WGS sequence"/>
</dbReference>
<dbReference type="OrthoDB" id="9813713at2"/>
<protein>
    <submittedName>
        <fullName evidence="2">Thiol-disulfide oxidoreductase</fullName>
    </submittedName>
</protein>
<keyword evidence="3" id="KW-1185">Reference proteome</keyword>
<sequence>MALSVLIYDGDCGVCTKLSRFVTTTVRAQQGDFAVSAYQDADLDTLGLTAEQCDEALQWVSAKGRISSAQDAVARVLLAGRLPFKPLGAVILVPGINALAGVVYRWVAVNRHRLPGGTPACSLPAAQRPS</sequence>
<feature type="transmembrane region" description="Helical" evidence="1">
    <location>
        <begin position="87"/>
        <end position="107"/>
    </location>
</feature>
<keyword evidence="1" id="KW-1133">Transmembrane helix</keyword>
<dbReference type="RefSeq" id="WP_035916687.1">
    <property type="nucleotide sequence ID" value="NZ_AVPJ01000009.1"/>
</dbReference>
<evidence type="ECO:0000313" key="2">
    <source>
        <dbReference type="EMBL" id="KGN31863.1"/>
    </source>
</evidence>
<accession>A0A0A0J3V0</accession>
<reference evidence="2 3" key="1">
    <citation type="submission" date="2013-08" db="EMBL/GenBank/DDBJ databases">
        <title>The genome sequence of Knoellia sinensis.</title>
        <authorList>
            <person name="Zhu W."/>
            <person name="Wang G."/>
        </authorList>
    </citation>
    <scope>NUCLEOTIDE SEQUENCE [LARGE SCALE GENOMIC DNA]</scope>
    <source>
        <strain evidence="2 3">KCTC 19936</strain>
    </source>
</reference>
<evidence type="ECO:0000313" key="3">
    <source>
        <dbReference type="Proteomes" id="UP000030002"/>
    </source>
</evidence>
<dbReference type="EMBL" id="AVPJ01000009">
    <property type="protein sequence ID" value="KGN31863.1"/>
    <property type="molecule type" value="Genomic_DNA"/>
</dbReference>
<keyword evidence="1" id="KW-0812">Transmembrane</keyword>
<keyword evidence="1" id="KW-0472">Membrane</keyword>
<dbReference type="AlphaFoldDB" id="A0A0A0J3V0"/>
<name>A0A0A0J3V0_9MICO</name>
<dbReference type="InterPro" id="IPR007263">
    <property type="entry name" value="DCC1-like"/>
</dbReference>
<proteinExistence type="predicted"/>
<comment type="caution">
    <text evidence="2">The sequence shown here is derived from an EMBL/GenBank/DDBJ whole genome shotgun (WGS) entry which is preliminary data.</text>
</comment>
<dbReference type="STRING" id="1385520.N802_19035"/>
<dbReference type="eggNOG" id="COG3011">
    <property type="taxonomic scope" value="Bacteria"/>
</dbReference>
<dbReference type="Pfam" id="PF04134">
    <property type="entry name" value="DCC1-like"/>
    <property type="match status" value="1"/>
</dbReference>
<organism evidence="2 3">
    <name type="scientific">Knoellia sinensis KCTC 19936</name>
    <dbReference type="NCBI Taxonomy" id="1385520"/>
    <lineage>
        <taxon>Bacteria</taxon>
        <taxon>Bacillati</taxon>
        <taxon>Actinomycetota</taxon>
        <taxon>Actinomycetes</taxon>
        <taxon>Micrococcales</taxon>
        <taxon>Intrasporangiaceae</taxon>
        <taxon>Knoellia</taxon>
    </lineage>
</organism>
<evidence type="ECO:0000256" key="1">
    <source>
        <dbReference type="SAM" id="Phobius"/>
    </source>
</evidence>
<dbReference type="GO" id="GO:0015035">
    <property type="term" value="F:protein-disulfide reductase activity"/>
    <property type="evidence" value="ECO:0007669"/>
    <property type="project" value="InterPro"/>
</dbReference>